<keyword evidence="1 5" id="KW-0963">Cytoplasm</keyword>
<comment type="domain">
    <text evidence="5">The RNA gate region regulates mRNA cap recognition to prevent promiscuous mRNA-binding before assembly of eif3d into the full eukaryotic translation initiation factor 3 (eIF-3) complex.</text>
</comment>
<keyword evidence="2 5" id="KW-0396">Initiation factor</keyword>
<keyword evidence="3" id="KW-0694">RNA-binding</keyword>
<evidence type="ECO:0000256" key="5">
    <source>
        <dbReference type="HAMAP-Rule" id="MF_03003"/>
    </source>
</evidence>
<dbReference type="GO" id="GO:0033290">
    <property type="term" value="C:eukaryotic 48S preinitiation complex"/>
    <property type="evidence" value="ECO:0007669"/>
    <property type="project" value="UniProtKB-UniRule"/>
</dbReference>
<dbReference type="Proteomes" id="UP000663879">
    <property type="component" value="Unassembled WGS sequence"/>
</dbReference>
<dbReference type="GO" id="GO:0002191">
    <property type="term" value="P:cap-dependent translational initiation"/>
    <property type="evidence" value="ECO:0007669"/>
    <property type="project" value="UniProtKB-UniRule"/>
</dbReference>
<dbReference type="Pfam" id="PF05091">
    <property type="entry name" value="eIF-3_zeta"/>
    <property type="match status" value="1"/>
</dbReference>
<dbReference type="PIRSF" id="PIRSF016281">
    <property type="entry name" value="EIF-3_zeta"/>
    <property type="match status" value="1"/>
</dbReference>
<comment type="function">
    <text evidence="5">mRNA cap-binding component of the eukaryotic translation initiation factor 3 (eIF-3) complex, which is involved in protein synthesis of a specialized repertoire of mRNAs and, together with other initiation factors, stimulates binding of mRNA and methionyl-tRNAi to the 40S ribosome. The eIF-3 complex specifically targets and initiates translation of a subset of mRNAs involved in cell proliferation. In the eIF-3 complex, eif3d specifically recognizes and binds the 7-methylguanosine cap of a subset of mRNAs.</text>
</comment>
<evidence type="ECO:0000313" key="8">
    <source>
        <dbReference type="Proteomes" id="UP000663879"/>
    </source>
</evidence>
<dbReference type="GO" id="GO:0001732">
    <property type="term" value="P:formation of cytoplasmic translation initiation complex"/>
    <property type="evidence" value="ECO:0007669"/>
    <property type="project" value="UniProtKB-UniRule"/>
</dbReference>
<reference evidence="7" key="1">
    <citation type="submission" date="2021-02" db="EMBL/GenBank/DDBJ databases">
        <authorList>
            <person name="Nowell W R."/>
        </authorList>
    </citation>
    <scope>NUCLEOTIDE SEQUENCE</scope>
    <source>
        <strain evidence="7">Ploen Becks lab</strain>
    </source>
</reference>
<gene>
    <name evidence="7" type="ORF">OXX778_LOCUS3034</name>
</gene>
<organism evidence="7 8">
    <name type="scientific">Brachionus calyciflorus</name>
    <dbReference type="NCBI Taxonomy" id="104777"/>
    <lineage>
        <taxon>Eukaryota</taxon>
        <taxon>Metazoa</taxon>
        <taxon>Spiralia</taxon>
        <taxon>Gnathifera</taxon>
        <taxon>Rotifera</taxon>
        <taxon>Eurotatoria</taxon>
        <taxon>Monogononta</taxon>
        <taxon>Pseudotrocha</taxon>
        <taxon>Ploima</taxon>
        <taxon>Brachionidae</taxon>
        <taxon>Brachionus</taxon>
    </lineage>
</organism>
<dbReference type="InterPro" id="IPR007783">
    <property type="entry name" value="eIF3d"/>
</dbReference>
<proteinExistence type="inferred from homology"/>
<feature type="compositionally biased region" description="Low complexity" evidence="6">
    <location>
        <begin position="124"/>
        <end position="138"/>
    </location>
</feature>
<evidence type="ECO:0000256" key="3">
    <source>
        <dbReference type="ARBA" id="ARBA00022884"/>
    </source>
</evidence>
<sequence>MPEPNLMDGENSGESLSIFSLPSVNDNPYGWGPNDQPERYKDLPYQKFSKSDKIGKIADWTITSHTDKKVYNKYQSQFSVGNVGQYSYFHDEDESQFTLVDQTRVVKTGFQKKFRTNPNKFNRKPYQQQQQQYQKPPQGHTAKLTKQQKVQQKARPKYQNTQMKQREPSVRVKDDWRVIEEIEFSRLSKLSLNVNDPTELKACGSLEYYDKSYDRINTKVQTAANKLKRINRVYHKVTTTDDPVIRSLVKTQGNVYATDSIIATLMCCSRSVYPWDIVVSKIANKIFLDKRDDSNFDLLTVSETSAEQPNDDEKSINSPHNLALEATYINQNLSQQALRMNEERYSFPNPNPFIEGDEGEEASVGYKYRLWDLGNDIKLIVRSEIDAVSTGANDEKIFLNIRALNEWDSKYNNGLDWRQKLDTQSGAVLAAEIKNNGCKLAKWTACSLLAGVDQIKFGFVSRVNPRATDKHVILGMQQYSPTEFSTQIALNIDNSWGIVRCIIDILNKQKDGKYIIMKDPNKGMIRIYEIPENSFSDTEQGDQDGDDE</sequence>
<comment type="subcellular location">
    <subcellularLocation>
        <location evidence="5">Cytoplasm</location>
    </subcellularLocation>
</comment>
<evidence type="ECO:0000256" key="2">
    <source>
        <dbReference type="ARBA" id="ARBA00022540"/>
    </source>
</evidence>
<dbReference type="GO" id="GO:0003743">
    <property type="term" value="F:translation initiation factor activity"/>
    <property type="evidence" value="ECO:0007669"/>
    <property type="project" value="UniProtKB-UniRule"/>
</dbReference>
<dbReference type="GO" id="GO:0005852">
    <property type="term" value="C:eukaryotic translation initiation factor 3 complex"/>
    <property type="evidence" value="ECO:0007669"/>
    <property type="project" value="UniProtKB-UniRule"/>
</dbReference>
<dbReference type="PANTHER" id="PTHR12399">
    <property type="entry name" value="EUKARYOTIC TRANSLATION INITIATION FACTOR 3 SUBUNIT 7"/>
    <property type="match status" value="1"/>
</dbReference>
<comment type="subunit">
    <text evidence="5">Component of the eukaryotic translation initiation factor 3 (eIF-3) complex.</text>
</comment>
<evidence type="ECO:0000256" key="4">
    <source>
        <dbReference type="ARBA" id="ARBA00022917"/>
    </source>
</evidence>
<feature type="region of interest" description="RNA gate" evidence="5">
    <location>
        <begin position="295"/>
        <end position="309"/>
    </location>
</feature>
<keyword evidence="4 5" id="KW-0648">Protein biosynthesis</keyword>
<dbReference type="OrthoDB" id="16538at2759"/>
<dbReference type="HAMAP" id="MF_03003">
    <property type="entry name" value="eIF3d"/>
    <property type="match status" value="1"/>
</dbReference>
<dbReference type="EMBL" id="CAJNOC010000255">
    <property type="protein sequence ID" value="CAF0734218.1"/>
    <property type="molecule type" value="Genomic_DNA"/>
</dbReference>
<comment type="similarity">
    <text evidence="5">Belongs to the eIF-3 subunit D family.</text>
</comment>
<evidence type="ECO:0000256" key="6">
    <source>
        <dbReference type="SAM" id="MobiDB-lite"/>
    </source>
</evidence>
<dbReference type="PANTHER" id="PTHR12399:SF0">
    <property type="entry name" value="EUKARYOTIC TRANSLATION INITIATION FACTOR 3 SUBUNIT D"/>
    <property type="match status" value="1"/>
</dbReference>
<dbReference type="GO" id="GO:0098808">
    <property type="term" value="F:mRNA cap binding"/>
    <property type="evidence" value="ECO:0007669"/>
    <property type="project" value="UniProtKB-UniRule"/>
</dbReference>
<feature type="region of interest" description="Disordered" evidence="6">
    <location>
        <begin position="112"/>
        <end position="169"/>
    </location>
</feature>
<evidence type="ECO:0000313" key="7">
    <source>
        <dbReference type="EMBL" id="CAF0734218.1"/>
    </source>
</evidence>
<comment type="caution">
    <text evidence="7">The sequence shown here is derived from an EMBL/GenBank/DDBJ whole genome shotgun (WGS) entry which is preliminary data.</text>
</comment>
<evidence type="ECO:0000256" key="1">
    <source>
        <dbReference type="ARBA" id="ARBA00022490"/>
    </source>
</evidence>
<dbReference type="GO" id="GO:0016282">
    <property type="term" value="C:eukaryotic 43S preinitiation complex"/>
    <property type="evidence" value="ECO:0007669"/>
    <property type="project" value="UniProtKB-UniRule"/>
</dbReference>
<protein>
    <recommendedName>
        <fullName evidence="5">Eukaryotic translation initiation factor 3 subunit D</fullName>
        <shortName evidence="5">eIF3d</shortName>
    </recommendedName>
    <alternativeName>
        <fullName evidence="5">Eukaryotic translation initiation factor 3 subunit 7</fullName>
    </alternativeName>
</protein>
<accession>A0A813NA50</accession>
<name>A0A813NA50_9BILA</name>
<dbReference type="AlphaFoldDB" id="A0A813NA50"/>
<keyword evidence="8" id="KW-1185">Reference proteome</keyword>